<protein>
    <submittedName>
        <fullName evidence="2">Uncharacterized protein</fullName>
    </submittedName>
</protein>
<dbReference type="EMBL" id="VXIS01000189">
    <property type="protein sequence ID" value="KAA8898237.1"/>
    <property type="molecule type" value="Genomic_DNA"/>
</dbReference>
<evidence type="ECO:0000313" key="2">
    <source>
        <dbReference type="EMBL" id="KAA8898237.1"/>
    </source>
</evidence>
<dbReference type="AlphaFoldDB" id="A0A5J5EQ57"/>
<evidence type="ECO:0000256" key="1">
    <source>
        <dbReference type="SAM" id="MobiDB-lite"/>
    </source>
</evidence>
<feature type="compositionally biased region" description="Basic residues" evidence="1">
    <location>
        <begin position="128"/>
        <end position="137"/>
    </location>
</feature>
<evidence type="ECO:0000313" key="3">
    <source>
        <dbReference type="Proteomes" id="UP000326924"/>
    </source>
</evidence>
<feature type="compositionally biased region" description="Basic and acidic residues" evidence="1">
    <location>
        <begin position="52"/>
        <end position="63"/>
    </location>
</feature>
<gene>
    <name evidence="2" type="ORF">FN846DRAFT_213302</name>
</gene>
<feature type="compositionally biased region" description="Basic residues" evidence="1">
    <location>
        <begin position="224"/>
        <end position="233"/>
    </location>
</feature>
<name>A0A5J5EQ57_9PEZI</name>
<feature type="compositionally biased region" description="Pro residues" evidence="1">
    <location>
        <begin position="157"/>
        <end position="166"/>
    </location>
</feature>
<organism evidence="2 3">
    <name type="scientific">Sphaerosporella brunnea</name>
    <dbReference type="NCBI Taxonomy" id="1250544"/>
    <lineage>
        <taxon>Eukaryota</taxon>
        <taxon>Fungi</taxon>
        <taxon>Dikarya</taxon>
        <taxon>Ascomycota</taxon>
        <taxon>Pezizomycotina</taxon>
        <taxon>Pezizomycetes</taxon>
        <taxon>Pezizales</taxon>
        <taxon>Pyronemataceae</taxon>
        <taxon>Sphaerosporella</taxon>
    </lineage>
</organism>
<reference evidence="2 3" key="1">
    <citation type="submission" date="2019-09" db="EMBL/GenBank/DDBJ databases">
        <title>Draft genome of the ectomycorrhizal ascomycete Sphaerosporella brunnea.</title>
        <authorList>
            <consortium name="DOE Joint Genome Institute"/>
            <person name="Benucci G.M."/>
            <person name="Marozzi G."/>
            <person name="Antonielli L."/>
            <person name="Sanchez S."/>
            <person name="Marco P."/>
            <person name="Wang X."/>
            <person name="Falini L.B."/>
            <person name="Barry K."/>
            <person name="Haridas S."/>
            <person name="Lipzen A."/>
            <person name="Labutti K."/>
            <person name="Grigoriev I.V."/>
            <person name="Murat C."/>
            <person name="Martin F."/>
            <person name="Albertini E."/>
            <person name="Donnini D."/>
            <person name="Bonito G."/>
        </authorList>
    </citation>
    <scope>NUCLEOTIDE SEQUENCE [LARGE SCALE GENOMIC DNA]</scope>
    <source>
        <strain evidence="2 3">Sb_GMNB300</strain>
    </source>
</reference>
<dbReference type="Proteomes" id="UP000326924">
    <property type="component" value="Unassembled WGS sequence"/>
</dbReference>
<dbReference type="InParanoid" id="A0A5J5EQ57"/>
<sequence length="287" mass="32197">MQEARRGERVGSLRRSRRRPMLLLLLLRGRRHHRRHSCYSYVPGRTGTPGKRRGDDAIIHPRMSDASAADMRMRDSFSQARDPPIKLEETPFDFSFVPPEKFQAAVAEEKPRSSRPMRNSPPPPPPPSHRRNGKSPRSRSCPLQTNLFPQRDEEKVQPPPPAPIPKPKVFTFVAEHTSAVQPAGFYAPQPTARAPGESRPSRPTPLLPPSASARVRAPPPSPSLRRRLPRHFRLGPPMMRSTRSVCSHHLPQPRLVARSLPRVPRSPPPRRGSPRAPPSRSSPSLGN</sequence>
<feature type="compositionally biased region" description="Pro residues" evidence="1">
    <location>
        <begin position="264"/>
        <end position="277"/>
    </location>
</feature>
<keyword evidence="3" id="KW-1185">Reference proteome</keyword>
<feature type="compositionally biased region" description="Low complexity" evidence="1">
    <location>
        <begin position="278"/>
        <end position="287"/>
    </location>
</feature>
<proteinExistence type="predicted"/>
<feature type="region of interest" description="Disordered" evidence="1">
    <location>
        <begin position="39"/>
        <end position="287"/>
    </location>
</feature>
<accession>A0A5J5EQ57</accession>
<comment type="caution">
    <text evidence="2">The sequence shown here is derived from an EMBL/GenBank/DDBJ whole genome shotgun (WGS) entry which is preliminary data.</text>
</comment>